<feature type="transmembrane region" description="Helical" evidence="11">
    <location>
        <begin position="342"/>
        <end position="361"/>
    </location>
</feature>
<comment type="caution">
    <text evidence="12">The sequence shown here is derived from an EMBL/GenBank/DDBJ whole genome shotgun (WGS) entry which is preliminary data.</text>
</comment>
<comment type="similarity">
    <text evidence="3">Belongs to the resistance-nodulation-cell division (RND) (TC 2.A.6) family.</text>
</comment>
<comment type="subcellular location">
    <subcellularLocation>
        <location evidence="1">Cell inner membrane</location>
        <topology evidence="1">Multi-pass membrane protein</topology>
    </subcellularLocation>
    <subcellularLocation>
        <location evidence="10">Cell membrane</location>
        <topology evidence="10">Lipid-anchor</topology>
    </subcellularLocation>
</comment>
<keyword evidence="5" id="KW-1003">Cell membrane</keyword>
<dbReference type="Gene3D" id="1.20.1640.10">
    <property type="entry name" value="Multidrug efflux transporter AcrB transmembrane domain"/>
    <property type="match status" value="2"/>
</dbReference>
<evidence type="ECO:0000256" key="8">
    <source>
        <dbReference type="ARBA" id="ARBA00022989"/>
    </source>
</evidence>
<evidence type="ECO:0000313" key="12">
    <source>
        <dbReference type="EMBL" id="MVT12191.1"/>
    </source>
</evidence>
<dbReference type="Gene3D" id="3.30.70.1320">
    <property type="entry name" value="Multidrug efflux transporter AcrB pore domain like"/>
    <property type="match status" value="1"/>
</dbReference>
<feature type="transmembrane region" description="Helical" evidence="11">
    <location>
        <begin position="472"/>
        <end position="499"/>
    </location>
</feature>
<dbReference type="Gene3D" id="1.20.1600.10">
    <property type="entry name" value="Outer membrane efflux proteins (OEP)"/>
    <property type="match status" value="1"/>
</dbReference>
<reference evidence="12 13" key="1">
    <citation type="submission" date="2019-12" db="EMBL/GenBank/DDBJ databases">
        <title>Chitinophaga sp. strain ysch24 (GDMCC 1.1355), whole genome shotgun sequence.</title>
        <authorList>
            <person name="Zhang X."/>
        </authorList>
    </citation>
    <scope>NUCLEOTIDE SEQUENCE [LARGE SCALE GENOMIC DNA]</scope>
    <source>
        <strain evidence="13">ysch24</strain>
    </source>
</reference>
<keyword evidence="9 10" id="KW-0472">Membrane</keyword>
<dbReference type="GO" id="GO:0015562">
    <property type="term" value="F:efflux transmembrane transporter activity"/>
    <property type="evidence" value="ECO:0007669"/>
    <property type="project" value="InterPro"/>
</dbReference>
<feature type="transmembrane region" description="Helical" evidence="11">
    <location>
        <begin position="926"/>
        <end position="951"/>
    </location>
</feature>
<feature type="transmembrane region" description="Helical" evidence="11">
    <location>
        <begin position="972"/>
        <end position="995"/>
    </location>
</feature>
<keyword evidence="8 11" id="KW-1133">Transmembrane helix</keyword>
<dbReference type="PANTHER" id="PTHR32063:SF9">
    <property type="entry name" value="SIMILAR TO MULTIDRUG RESISTANCE PROTEIN MEXB"/>
    <property type="match status" value="1"/>
</dbReference>
<keyword evidence="10" id="KW-0564">Palmitate</keyword>
<keyword evidence="7 10" id="KW-0812">Transmembrane</keyword>
<feature type="transmembrane region" description="Helical" evidence="11">
    <location>
        <begin position="542"/>
        <end position="562"/>
    </location>
</feature>
<dbReference type="NCBIfam" id="TIGR00915">
    <property type="entry name" value="2A0602"/>
    <property type="match status" value="1"/>
</dbReference>
<organism evidence="12 13">
    <name type="scientific">Chitinophaga tropicalis</name>
    <dbReference type="NCBI Taxonomy" id="2683588"/>
    <lineage>
        <taxon>Bacteria</taxon>
        <taxon>Pseudomonadati</taxon>
        <taxon>Bacteroidota</taxon>
        <taxon>Chitinophagia</taxon>
        <taxon>Chitinophagales</taxon>
        <taxon>Chitinophagaceae</taxon>
        <taxon>Chitinophaga</taxon>
    </lineage>
</organism>
<proteinExistence type="inferred from homology"/>
<dbReference type="GO" id="GO:0005886">
    <property type="term" value="C:plasma membrane"/>
    <property type="evidence" value="ECO:0007669"/>
    <property type="project" value="UniProtKB-SubCell"/>
</dbReference>
<dbReference type="InterPro" id="IPR010131">
    <property type="entry name" value="MdtP/NodT-like"/>
</dbReference>
<sequence>MFDTFIKRPVLSLVISLIIVLLGLLSLFTLPVTQFPDIVPPSVTVTAKYTGANAEVCAKAVATPLERAINGVPGMTYMSSVSSNNGITLIQVFFNVGTDPDQAAVNVQNRVATIIDELPEEVIKAGVTTEKEVNSMLLYLNVMSEDSTLDEQFIYNFADINVLQELKRIDGVGFAEIMGAKEYAMRVWLKPDRMLAYSLSADDVIAAIRKQNVEAAPGKTGEAADNEPQVLQYVLRYTGKFYEPEQYENIIIRANPDGSVLKLKDVADIKFGALSYGMVSKTDGKPSASIMLKQRPGSNAQEVIANVKKRMAELQASSFPPGMSYNFNYDVSRFLDASIHEVLRTLVEAFILVFIVVFLFIQDFRSTLIPALAVPVALIGTLCFMQMMGFSINLLTLFALVLAIGIVVDNAIVVVEAVHVKMQETHLPPLQATLAAMKEISGALVAITLVMSAVFVPVAFLSGPVGVFYRQFSLTLAISIVISGINAVTLTPALCAIMLKHNHHPGRPRTWLQKFFDRFNYGYSKTEKSYQNLIGRIAGRRLVTIILLAVFFVATWGVSAILPGGFIPTEDQGMIYVNVTTPAGATVARTSAVLDEVEKIAQQMEETESVSTLAGFSLVNDVAGASYGMGMINLKPWEDRKRSVKEIISALEKDTRIIADASIEFFPPPTVPGFGNSSGFELRVLDRSGTGDLRQTADVTNKFIAALKARPEIGSSFTSFDPDFPQYMIHVDQAMAAQKGVSVDNAMSTLQTLLGSYYASNFIRFGQMYKVMVQAAPGYRTKPEDVLHLYVKNDAGEMVPFSNFIRMERVYGPEQLTRYNMYTAAMINGDAAPGYSSGDAIKAIEEVAAKSLPRGYSFEWSGMTREQILSGNQAIYIFAICLLFVYLLLAAQYESFLLPLPVILSLPAGIFGAFLTLKLAGLENNIYAQVALVMLIGLLGKNAILIVEFAILRNKQGLSVLEAAKEGAVSRLRPILMTSFAFIAGLIPLCVASGAGAMGNRSIGTAAAGGMLIGTVFGVLIIPGLYVLFASISQKKKQHKTVKAQAVTPVAILLLMAVLSGCYAPKKLETPAAPTMPAAYTDSTATADSSSIAQLSYKQFFTDPLLQQLLDTALKNNTDMLLASQRLEITRAQLLAASRAWQPSVNVALSAGVDKYGDYTLNGVGNYDTNLSPNIDDKRRIPDPTADFFVGLRSSWEIDLWGKMRSRKKAAYLRFLASEKGRQLVTTQLVSQVAGLYYQLMAVDYEQTVIRRNIQLQESALATVRIQQEAGRATLLAVQQFTAQLFNTRSMALELNKQTIELENQLNALLGRFPQTIKRDSSLMASRLPDYAKTGIPSSLLLRRPDIQQAELELQAAKADVQAARADFLPSLQLMPYAGFNAFKGSLLFNSASAAYGILGGLTAPVLNRKQLQSQYNITTATGMSAFYNYRQAVINGYQEVLTALGKMQNGQQAYELKQAEVQMLQDGVSTANDLYATGYATYLEVITAQKSVLEAELTLANSRKELFLGAIALYRSLGGGVN</sequence>
<dbReference type="Pfam" id="PF00873">
    <property type="entry name" value="ACR_tran"/>
    <property type="match status" value="1"/>
</dbReference>
<keyword evidence="10" id="KW-1134">Transmembrane beta strand</keyword>
<evidence type="ECO:0000256" key="4">
    <source>
        <dbReference type="ARBA" id="ARBA00022448"/>
    </source>
</evidence>
<keyword evidence="10" id="KW-0449">Lipoprotein</keyword>
<evidence type="ECO:0000256" key="9">
    <source>
        <dbReference type="ARBA" id="ARBA00023136"/>
    </source>
</evidence>
<evidence type="ECO:0000256" key="11">
    <source>
        <dbReference type="SAM" id="Phobius"/>
    </source>
</evidence>
<accession>A0A7K1UCT8</accession>
<protein>
    <submittedName>
        <fullName evidence="12">Efflux RND transporter permease subunit</fullName>
    </submittedName>
</protein>
<dbReference type="InterPro" id="IPR004764">
    <property type="entry name" value="MdtF-like"/>
</dbReference>
<dbReference type="SUPFAM" id="SSF56954">
    <property type="entry name" value="Outer membrane efflux proteins (OEP)"/>
    <property type="match status" value="1"/>
</dbReference>
<evidence type="ECO:0000256" key="6">
    <source>
        <dbReference type="ARBA" id="ARBA00022519"/>
    </source>
</evidence>
<dbReference type="Gene3D" id="2.20.200.10">
    <property type="entry name" value="Outer membrane efflux proteins (OEP)"/>
    <property type="match status" value="1"/>
</dbReference>
<keyword evidence="4" id="KW-0813">Transport</keyword>
<dbReference type="InterPro" id="IPR027463">
    <property type="entry name" value="AcrB_DN_DC_subdom"/>
</dbReference>
<dbReference type="FunFam" id="1.20.1640.10:FF:000001">
    <property type="entry name" value="Efflux pump membrane transporter"/>
    <property type="match status" value="1"/>
</dbReference>
<feature type="transmembrane region" description="Helical" evidence="11">
    <location>
        <begin position="368"/>
        <end position="388"/>
    </location>
</feature>
<evidence type="ECO:0000256" key="1">
    <source>
        <dbReference type="ARBA" id="ARBA00004429"/>
    </source>
</evidence>
<evidence type="ECO:0000256" key="3">
    <source>
        <dbReference type="ARBA" id="ARBA00010942"/>
    </source>
</evidence>
<dbReference type="RefSeq" id="WP_157309613.1">
    <property type="nucleotide sequence ID" value="NZ_WRXN01000020.1"/>
</dbReference>
<dbReference type="Gene3D" id="3.30.70.1440">
    <property type="entry name" value="Multidrug efflux transporter AcrB pore domain"/>
    <property type="match status" value="1"/>
</dbReference>
<evidence type="ECO:0000313" key="13">
    <source>
        <dbReference type="Proteomes" id="UP000461730"/>
    </source>
</evidence>
<name>A0A7K1UCT8_9BACT</name>
<evidence type="ECO:0000256" key="10">
    <source>
        <dbReference type="RuleBase" id="RU362097"/>
    </source>
</evidence>
<dbReference type="GO" id="GO:0009636">
    <property type="term" value="P:response to toxic substance"/>
    <property type="evidence" value="ECO:0007669"/>
    <property type="project" value="UniProtKB-ARBA"/>
</dbReference>
<feature type="transmembrane region" description="Helical" evidence="11">
    <location>
        <begin position="1041"/>
        <end position="1059"/>
    </location>
</feature>
<gene>
    <name evidence="12" type="ORF">GO493_28290</name>
</gene>
<dbReference type="InterPro" id="IPR001036">
    <property type="entry name" value="Acrflvin-R"/>
</dbReference>
<feature type="transmembrane region" description="Helical" evidence="11">
    <location>
        <begin position="394"/>
        <end position="419"/>
    </location>
</feature>
<keyword evidence="13" id="KW-1185">Reference proteome</keyword>
<feature type="transmembrane region" description="Helical" evidence="11">
    <location>
        <begin position="1007"/>
        <end position="1029"/>
    </location>
</feature>
<dbReference type="PRINTS" id="PR00702">
    <property type="entry name" value="ACRIFLAVINRP"/>
</dbReference>
<dbReference type="SUPFAM" id="SSF82714">
    <property type="entry name" value="Multidrug efflux transporter AcrB TolC docking domain, DN and DC subdomains"/>
    <property type="match status" value="2"/>
</dbReference>
<evidence type="ECO:0000256" key="7">
    <source>
        <dbReference type="ARBA" id="ARBA00022692"/>
    </source>
</evidence>
<dbReference type="InterPro" id="IPR003423">
    <property type="entry name" value="OMP_efflux"/>
</dbReference>
<dbReference type="EMBL" id="WRXN01000020">
    <property type="protein sequence ID" value="MVT12191.1"/>
    <property type="molecule type" value="Genomic_DNA"/>
</dbReference>
<dbReference type="SUPFAM" id="SSF82693">
    <property type="entry name" value="Multidrug efflux transporter AcrB pore domain, PN1, PN2, PC1 and PC2 subdomains"/>
    <property type="match status" value="4"/>
</dbReference>
<dbReference type="Gene3D" id="3.30.2090.10">
    <property type="entry name" value="Multidrug efflux transporter AcrB TolC docking domain, DN and DC subdomains"/>
    <property type="match status" value="2"/>
</dbReference>
<dbReference type="NCBIfam" id="TIGR01845">
    <property type="entry name" value="outer_NodT"/>
    <property type="match status" value="1"/>
</dbReference>
<feature type="transmembrane region" description="Helical" evidence="11">
    <location>
        <begin position="896"/>
        <end position="920"/>
    </location>
</feature>
<keyword evidence="6" id="KW-0997">Cell inner membrane</keyword>
<dbReference type="PANTHER" id="PTHR32063">
    <property type="match status" value="1"/>
</dbReference>
<dbReference type="Gene3D" id="3.30.70.1430">
    <property type="entry name" value="Multidrug efflux transporter AcrB pore domain"/>
    <property type="match status" value="2"/>
</dbReference>
<dbReference type="GO" id="GO:0042910">
    <property type="term" value="F:xenobiotic transmembrane transporter activity"/>
    <property type="evidence" value="ECO:0007669"/>
    <property type="project" value="TreeGrafter"/>
</dbReference>
<dbReference type="SUPFAM" id="SSF82866">
    <property type="entry name" value="Multidrug efflux transporter AcrB transmembrane domain"/>
    <property type="match status" value="2"/>
</dbReference>
<evidence type="ECO:0000256" key="2">
    <source>
        <dbReference type="ARBA" id="ARBA00007613"/>
    </source>
</evidence>
<dbReference type="Proteomes" id="UP000461730">
    <property type="component" value="Unassembled WGS sequence"/>
</dbReference>
<comment type="similarity">
    <text evidence="2 10">Belongs to the outer membrane factor (OMF) (TC 1.B.17) family.</text>
</comment>
<evidence type="ECO:0000256" key="5">
    <source>
        <dbReference type="ARBA" id="ARBA00022475"/>
    </source>
</evidence>
<feature type="transmembrane region" description="Helical" evidence="11">
    <location>
        <begin position="440"/>
        <end position="460"/>
    </location>
</feature>
<dbReference type="Pfam" id="PF02321">
    <property type="entry name" value="OEP"/>
    <property type="match status" value="2"/>
</dbReference>
<feature type="transmembrane region" description="Helical" evidence="11">
    <location>
        <begin position="873"/>
        <end position="889"/>
    </location>
</feature>